<accession>A0AAE3FZK8</accession>
<dbReference type="Proteomes" id="UP001203207">
    <property type="component" value="Unassembled WGS sequence"/>
</dbReference>
<gene>
    <name evidence="2" type="ORF">AArcSt2_14320</name>
</gene>
<name>A0AAE3FZK8_9EURY</name>
<dbReference type="InterPro" id="IPR011330">
    <property type="entry name" value="Glyco_hydro/deAcase_b/a-brl"/>
</dbReference>
<dbReference type="EMBL" id="JAKRVX010000007">
    <property type="protein sequence ID" value="MCL9818115.1"/>
    <property type="molecule type" value="Genomic_DNA"/>
</dbReference>
<dbReference type="RefSeq" id="WP_250585574.1">
    <property type="nucleotide sequence ID" value="NZ_JAKRVX010000007.1"/>
</dbReference>
<keyword evidence="3" id="KW-1185">Reference proteome</keyword>
<protein>
    <submittedName>
        <fullName evidence="2">Uncharacterized protein</fullName>
    </submittedName>
</protein>
<dbReference type="GO" id="GO:0005975">
    <property type="term" value="P:carbohydrate metabolic process"/>
    <property type="evidence" value="ECO:0007669"/>
    <property type="project" value="InterPro"/>
</dbReference>
<evidence type="ECO:0000313" key="3">
    <source>
        <dbReference type="Proteomes" id="UP001203207"/>
    </source>
</evidence>
<evidence type="ECO:0000313" key="2">
    <source>
        <dbReference type="EMBL" id="MCL9818115.1"/>
    </source>
</evidence>
<feature type="region of interest" description="Disordered" evidence="1">
    <location>
        <begin position="1"/>
        <end position="29"/>
    </location>
</feature>
<organism evidence="2 3">
    <name type="scientific">Natronocalculus amylovorans</name>
    <dbReference type="NCBI Taxonomy" id="2917812"/>
    <lineage>
        <taxon>Archaea</taxon>
        <taxon>Methanobacteriati</taxon>
        <taxon>Methanobacteriota</taxon>
        <taxon>Stenosarchaea group</taxon>
        <taxon>Halobacteria</taxon>
        <taxon>Halobacteriales</taxon>
        <taxon>Haloferacaceae</taxon>
        <taxon>Natronocalculus</taxon>
    </lineage>
</organism>
<feature type="compositionally biased region" description="Low complexity" evidence="1">
    <location>
        <begin position="13"/>
        <end position="26"/>
    </location>
</feature>
<dbReference type="SUPFAM" id="SSF88713">
    <property type="entry name" value="Glycoside hydrolase/deacetylase"/>
    <property type="match status" value="1"/>
</dbReference>
<comment type="caution">
    <text evidence="2">The sequence shown here is derived from an EMBL/GenBank/DDBJ whole genome shotgun (WGS) entry which is preliminary data.</text>
</comment>
<reference evidence="2" key="2">
    <citation type="submission" date="2022-02" db="EMBL/GenBank/DDBJ databases">
        <authorList>
            <person name="Elcheninov A.G."/>
            <person name="Sorokin D.Y."/>
            <person name="Kublanov I.V."/>
        </authorList>
    </citation>
    <scope>NUCLEOTIDE SEQUENCE</scope>
    <source>
        <strain evidence="2">AArc-St2</strain>
    </source>
</reference>
<proteinExistence type="predicted"/>
<reference evidence="2" key="1">
    <citation type="journal article" date="2022" name="Syst. Appl. Microbiol.">
        <title>Natronocalculus amylovorans gen. nov., sp. nov., and Natranaeroarchaeum aerophilus sp. nov., dominant culturable amylolytic natronoarchaea from hypersaline soda lakes in southwestern Siberia.</title>
        <authorList>
            <person name="Sorokin D.Y."/>
            <person name="Elcheninov A.G."/>
            <person name="Khizhniak T.V."/>
            <person name="Koenen M."/>
            <person name="Bale N.J."/>
            <person name="Damste J.S.S."/>
            <person name="Kublanov I.V."/>
        </authorList>
    </citation>
    <scope>NUCLEOTIDE SEQUENCE</scope>
    <source>
        <strain evidence="2">AArc-St2</strain>
    </source>
</reference>
<dbReference type="AlphaFoldDB" id="A0AAE3FZK8"/>
<dbReference type="Gene3D" id="3.20.20.370">
    <property type="entry name" value="Glycoside hydrolase/deacetylase"/>
    <property type="match status" value="1"/>
</dbReference>
<evidence type="ECO:0000256" key="1">
    <source>
        <dbReference type="SAM" id="MobiDB-lite"/>
    </source>
</evidence>
<sequence>MSDEPTPENRARSQPQTQSQSQPTSQLHRTATYEISEYEALLRELLNRGYSFRRFSETKKPTSKTVLLRHDVDLSVTRARAMAAIEATLGVRSTYCFLLTSPLYSLTETETREALDQIQSMGHEIAVHFDTHSYWDTEPTQRELTAAVTAERTTLSRLSNTAVESVSFHIPPKWVLDRSFSAFTNTYSPPYFSEIEYCSDSSQKWITEPPFTDVVPETFQLLVHPGLWHPTHQSIDAILAEKRSQAHAAVDAHVDGYIG</sequence>